<dbReference type="Gene3D" id="3.40.50.10610">
    <property type="entry name" value="ABC-type transport auxiliary lipoprotein component"/>
    <property type="match status" value="1"/>
</dbReference>
<proteinExistence type="predicted"/>
<evidence type="ECO:0000256" key="1">
    <source>
        <dbReference type="SAM" id="SignalP"/>
    </source>
</evidence>
<evidence type="ECO:0000313" key="2">
    <source>
        <dbReference type="EMBL" id="MDH1056580.1"/>
    </source>
</evidence>
<organism evidence="2 3">
    <name type="scientific">Aquipseudomonas alcaligenes</name>
    <name type="common">Pseudomonas alcaligenes</name>
    <dbReference type="NCBI Taxonomy" id="43263"/>
    <lineage>
        <taxon>Bacteria</taxon>
        <taxon>Pseudomonadati</taxon>
        <taxon>Pseudomonadota</taxon>
        <taxon>Gammaproteobacteria</taxon>
        <taxon>Pseudomonadales</taxon>
        <taxon>Pseudomonadaceae</taxon>
        <taxon>Aquipseudomonas</taxon>
    </lineage>
</organism>
<dbReference type="PROSITE" id="PS51257">
    <property type="entry name" value="PROKAR_LIPOPROTEIN"/>
    <property type="match status" value="1"/>
</dbReference>
<accession>A0AA42SRT1</accession>
<dbReference type="RefSeq" id="WP_280054889.1">
    <property type="nucleotide sequence ID" value="NZ_JAOBYN010000017.1"/>
</dbReference>
<dbReference type="Pfam" id="PF05643">
    <property type="entry name" value="GNA1162-like"/>
    <property type="match status" value="1"/>
</dbReference>
<dbReference type="Proteomes" id="UP001158730">
    <property type="component" value="Unassembled WGS sequence"/>
</dbReference>
<protein>
    <submittedName>
        <fullName evidence="2">DUF799 domain-containing protein</fullName>
    </submittedName>
</protein>
<dbReference type="EMBL" id="JAOBYN010000017">
    <property type="protein sequence ID" value="MDH1056580.1"/>
    <property type="molecule type" value="Genomic_DNA"/>
</dbReference>
<keyword evidence="1" id="KW-0732">Signal</keyword>
<dbReference type="AlphaFoldDB" id="A0AA42SRT1"/>
<gene>
    <name evidence="2" type="ORF">N5C05_17720</name>
</gene>
<reference evidence="2" key="1">
    <citation type="submission" date="2022-09" db="EMBL/GenBank/DDBJ databases">
        <title>Intensive care unit water sources are persistently colonized with multi-drug resistant bacteria and are the site of extensive horizontal gene transfer of antibiotic resistance genes.</title>
        <authorList>
            <person name="Diorio-Toth L."/>
        </authorList>
    </citation>
    <scope>NUCLEOTIDE SEQUENCE</scope>
    <source>
        <strain evidence="2">GD03990</strain>
    </source>
</reference>
<name>A0AA42SRT1_AQUAC</name>
<sequence>MKMPTLLKSLALGLTLTLLGGCVTQTPYDYTAFKQSKPRSILVMPPVNSSPDVQAGYSMLSHVTLPLSEAGYYVLPVAVVDETFKQNGVMSADEAQAIPTAKLHEIFGADAALYLEITEYGVSYQLIASEVAVTAKAKLVDLRDGRLLWDGSARASSAENQNNNGGGLIGLLVAAAVEQIMNSLTDRSHQIAGITSARLLTAGMPNGILRGPRSPQYAENDKPAQQ</sequence>
<feature type="signal peptide" evidence="1">
    <location>
        <begin position="1"/>
        <end position="20"/>
    </location>
</feature>
<dbReference type="InterPro" id="IPR008517">
    <property type="entry name" value="GNA1162-like"/>
</dbReference>
<feature type="chain" id="PRO_5041398727" evidence="1">
    <location>
        <begin position="21"/>
        <end position="226"/>
    </location>
</feature>
<comment type="caution">
    <text evidence="2">The sequence shown here is derived from an EMBL/GenBank/DDBJ whole genome shotgun (WGS) entry which is preliminary data.</text>
</comment>
<evidence type="ECO:0000313" key="3">
    <source>
        <dbReference type="Proteomes" id="UP001158730"/>
    </source>
</evidence>